<feature type="transmembrane region" description="Helical" evidence="8">
    <location>
        <begin position="489"/>
        <end position="508"/>
    </location>
</feature>
<feature type="transmembrane region" description="Helical" evidence="8">
    <location>
        <begin position="411"/>
        <end position="433"/>
    </location>
</feature>
<keyword evidence="5 8" id="KW-0472">Membrane</keyword>
<evidence type="ECO:0000256" key="8">
    <source>
        <dbReference type="SAM" id="Phobius"/>
    </source>
</evidence>
<feature type="transmembrane region" description="Helical" evidence="8">
    <location>
        <begin position="271"/>
        <end position="293"/>
    </location>
</feature>
<dbReference type="GO" id="GO:0016746">
    <property type="term" value="F:acyltransferase activity"/>
    <property type="evidence" value="ECO:0007669"/>
    <property type="project" value="UniProtKB-KW"/>
</dbReference>
<evidence type="ECO:0000313" key="9">
    <source>
        <dbReference type="Proteomes" id="UP000036681"/>
    </source>
</evidence>
<dbReference type="WBParaSite" id="ALUE_0001473101-mRNA-1">
    <property type="protein sequence ID" value="ALUE_0001473101-mRNA-1"/>
    <property type="gene ID" value="ALUE_0001473101"/>
</dbReference>
<comment type="subcellular location">
    <subcellularLocation>
        <location evidence="1">Membrane</location>
        <topology evidence="1">Multi-pass membrane protein</topology>
    </subcellularLocation>
</comment>
<proteinExistence type="predicted"/>
<evidence type="ECO:0000256" key="2">
    <source>
        <dbReference type="ARBA" id="ARBA00022679"/>
    </source>
</evidence>
<accession>A0A9J2PYL7</accession>
<keyword evidence="6" id="KW-0012">Acyltransferase</keyword>
<sequence length="534" mass="61529">MKLIEIISSYNGLEYEVNVYRRRDLNDDVGTPKVLPDISGHKVRAAKVCRRTRVEMPGVHTFYDGSLMLQPLAVATGIDVDKVNLVVCQFISLPLAFVHYKYLAANKVSRTYFHPLSASFSAISAMESNAIKHLLSNIAISFALMHLSPPEYVHKCVFLFSMGYLVFIHWYRWYILTTYSIDVTGPMMVFVQKVTTIAFSLHDGRVKKVEELNEIQRREALSSVPPLLDYLSYIFHFQTVLTGPICFYSDYMKWIDGTNAIGKDGKIEKQWQAVVSKLLQTSIFALLIIRFGTQFYPEMIAEPKYLSWSSFAWSALFFAVIFFQRIQYYFAWTLADAICNMSGLGFNGYDSKGRARWDLVSNVDIIAVELATSLKETVDSWNCCTMYWLRRVAYDRTPQRYRIVATYMLSAVWHGFFLGYYITFLTGALFTVAARTVRRCVRHHFQGTLFMRRLYNLITFITTKIALAYATFPFVTLHLNPGLFIYKRLYFSLHILALLAIFVLPIILPPESRKQDKSRLSPTKTSNDDVKKVQ</sequence>
<organism evidence="9 10">
    <name type="scientific">Ascaris lumbricoides</name>
    <name type="common">Giant roundworm</name>
    <dbReference type="NCBI Taxonomy" id="6252"/>
    <lineage>
        <taxon>Eukaryota</taxon>
        <taxon>Metazoa</taxon>
        <taxon>Ecdysozoa</taxon>
        <taxon>Nematoda</taxon>
        <taxon>Chromadorea</taxon>
        <taxon>Rhabditida</taxon>
        <taxon>Spirurina</taxon>
        <taxon>Ascaridomorpha</taxon>
        <taxon>Ascaridoidea</taxon>
        <taxon>Ascarididae</taxon>
        <taxon>Ascaris</taxon>
    </lineage>
</organism>
<evidence type="ECO:0000313" key="10">
    <source>
        <dbReference type="WBParaSite" id="ALUE_0001473101-mRNA-1"/>
    </source>
</evidence>
<feature type="region of interest" description="Disordered" evidence="7">
    <location>
        <begin position="513"/>
        <end position="534"/>
    </location>
</feature>
<feature type="transmembrane region" description="Helical" evidence="8">
    <location>
        <begin position="305"/>
        <end position="323"/>
    </location>
</feature>
<evidence type="ECO:0000256" key="6">
    <source>
        <dbReference type="ARBA" id="ARBA00023315"/>
    </source>
</evidence>
<keyword evidence="2" id="KW-0808">Transferase</keyword>
<dbReference type="Proteomes" id="UP000036681">
    <property type="component" value="Unplaced"/>
</dbReference>
<keyword evidence="9" id="KW-1185">Reference proteome</keyword>
<keyword evidence="3 8" id="KW-0812">Transmembrane</keyword>
<evidence type="ECO:0000256" key="3">
    <source>
        <dbReference type="ARBA" id="ARBA00022692"/>
    </source>
</evidence>
<dbReference type="InterPro" id="IPR004299">
    <property type="entry name" value="MBOAT_fam"/>
</dbReference>
<protein>
    <submittedName>
        <fullName evidence="10">Uncharacterized protein</fullName>
    </submittedName>
</protein>
<name>A0A9J2PYL7_ASCLU</name>
<dbReference type="GO" id="GO:0030258">
    <property type="term" value="P:lipid modification"/>
    <property type="evidence" value="ECO:0007669"/>
    <property type="project" value="TreeGrafter"/>
</dbReference>
<keyword evidence="4 8" id="KW-1133">Transmembrane helix</keyword>
<dbReference type="InterPro" id="IPR049941">
    <property type="entry name" value="LPLAT_7/PORCN-like"/>
</dbReference>
<dbReference type="PANTHER" id="PTHR13906:SF4">
    <property type="entry name" value="LYSOPHOSPHOLIPID ACYLTRANSFERASE 6"/>
    <property type="match status" value="1"/>
</dbReference>
<dbReference type="AlphaFoldDB" id="A0A9J2PYL7"/>
<dbReference type="Pfam" id="PF03062">
    <property type="entry name" value="MBOAT"/>
    <property type="match status" value="1"/>
</dbReference>
<evidence type="ECO:0000256" key="1">
    <source>
        <dbReference type="ARBA" id="ARBA00004141"/>
    </source>
</evidence>
<evidence type="ECO:0000256" key="5">
    <source>
        <dbReference type="ARBA" id="ARBA00023136"/>
    </source>
</evidence>
<dbReference type="PANTHER" id="PTHR13906">
    <property type="entry name" value="PORCUPINE"/>
    <property type="match status" value="1"/>
</dbReference>
<feature type="transmembrane region" description="Helical" evidence="8">
    <location>
        <begin position="454"/>
        <end position="477"/>
    </location>
</feature>
<evidence type="ECO:0000256" key="7">
    <source>
        <dbReference type="SAM" id="MobiDB-lite"/>
    </source>
</evidence>
<dbReference type="GO" id="GO:0016020">
    <property type="term" value="C:membrane"/>
    <property type="evidence" value="ECO:0007669"/>
    <property type="project" value="UniProtKB-SubCell"/>
</dbReference>
<reference evidence="10" key="1">
    <citation type="submission" date="2023-03" db="UniProtKB">
        <authorList>
            <consortium name="WormBaseParasite"/>
        </authorList>
    </citation>
    <scope>IDENTIFICATION</scope>
</reference>
<evidence type="ECO:0000256" key="4">
    <source>
        <dbReference type="ARBA" id="ARBA00022989"/>
    </source>
</evidence>